<keyword evidence="1" id="KW-0175">Coiled coil</keyword>
<gene>
    <name evidence="2" type="ORF">H4W80_009440</name>
</gene>
<keyword evidence="3" id="KW-1185">Reference proteome</keyword>
<accession>A0ABR9ME34</accession>
<evidence type="ECO:0000256" key="1">
    <source>
        <dbReference type="SAM" id="Coils"/>
    </source>
</evidence>
<sequence>MNAGSGIQYVGGHHQTARRDIHGVAGHQLAGQGLHADLEAIRSALDELRLSAAERQSAERELSAVEDAVGGETPDREQAGHHLQELTSGLERAGAGATLIDALGRIAQWLGPLGAGVLTLFGH</sequence>
<reference evidence="2 3" key="1">
    <citation type="submission" date="2020-10" db="EMBL/GenBank/DDBJ databases">
        <title>Sequencing the genomes of 1000 actinobacteria strains.</title>
        <authorList>
            <person name="Klenk H.-P."/>
        </authorList>
    </citation>
    <scope>NUCLEOTIDE SEQUENCE [LARGE SCALE GENOMIC DNA]</scope>
    <source>
        <strain evidence="2 3">DSM 43173</strain>
    </source>
</reference>
<organism evidence="2 3">
    <name type="scientific">Nonomuraea angiospora</name>
    <dbReference type="NCBI Taxonomy" id="46172"/>
    <lineage>
        <taxon>Bacteria</taxon>
        <taxon>Bacillati</taxon>
        <taxon>Actinomycetota</taxon>
        <taxon>Actinomycetes</taxon>
        <taxon>Streptosporangiales</taxon>
        <taxon>Streptosporangiaceae</taxon>
        <taxon>Nonomuraea</taxon>
    </lineage>
</organism>
<dbReference type="RefSeq" id="WP_192790930.1">
    <property type="nucleotide sequence ID" value="NZ_JADBEK010000001.1"/>
</dbReference>
<dbReference type="EMBL" id="JADBEK010000001">
    <property type="protein sequence ID" value="MBE1591182.1"/>
    <property type="molecule type" value="Genomic_DNA"/>
</dbReference>
<evidence type="ECO:0000313" key="3">
    <source>
        <dbReference type="Proteomes" id="UP000633509"/>
    </source>
</evidence>
<proteinExistence type="predicted"/>
<feature type="coiled-coil region" evidence="1">
    <location>
        <begin position="41"/>
        <end position="68"/>
    </location>
</feature>
<dbReference type="Proteomes" id="UP000633509">
    <property type="component" value="Unassembled WGS sequence"/>
</dbReference>
<evidence type="ECO:0000313" key="2">
    <source>
        <dbReference type="EMBL" id="MBE1591182.1"/>
    </source>
</evidence>
<protein>
    <recommendedName>
        <fullName evidence="4">DUF4404 family protein</fullName>
    </recommendedName>
</protein>
<comment type="caution">
    <text evidence="2">The sequence shown here is derived from an EMBL/GenBank/DDBJ whole genome shotgun (WGS) entry which is preliminary data.</text>
</comment>
<evidence type="ECO:0008006" key="4">
    <source>
        <dbReference type="Google" id="ProtNLM"/>
    </source>
</evidence>
<name>A0ABR9ME34_9ACTN</name>